<keyword evidence="2" id="KW-0238">DNA-binding</keyword>
<dbReference type="GO" id="GO:0003700">
    <property type="term" value="F:DNA-binding transcription factor activity"/>
    <property type="evidence" value="ECO:0007669"/>
    <property type="project" value="InterPro"/>
</dbReference>
<keyword evidence="3" id="KW-1185">Reference proteome</keyword>
<dbReference type="InterPro" id="IPR018060">
    <property type="entry name" value="HTH_AraC"/>
</dbReference>
<dbReference type="GO" id="GO:0043565">
    <property type="term" value="F:sequence-specific DNA binding"/>
    <property type="evidence" value="ECO:0007669"/>
    <property type="project" value="InterPro"/>
</dbReference>
<protein>
    <submittedName>
        <fullName evidence="2">AraC-type DNA-binding protein</fullName>
    </submittedName>
</protein>
<organism evidence="2 3">
    <name type="scientific">Marinomonas polaris DSM 16579</name>
    <dbReference type="NCBI Taxonomy" id="1122206"/>
    <lineage>
        <taxon>Bacteria</taxon>
        <taxon>Pseudomonadati</taxon>
        <taxon>Pseudomonadota</taxon>
        <taxon>Gammaproteobacteria</taxon>
        <taxon>Oceanospirillales</taxon>
        <taxon>Oceanospirillaceae</taxon>
        <taxon>Marinomonas</taxon>
    </lineage>
</organism>
<dbReference type="OrthoDB" id="6101802at2"/>
<dbReference type="RefSeq" id="WP_072839909.1">
    <property type="nucleotide sequence ID" value="NZ_FQVF01000010.1"/>
</dbReference>
<accession>A0A1M5DEM9</accession>
<reference evidence="3" key="1">
    <citation type="submission" date="2016-11" db="EMBL/GenBank/DDBJ databases">
        <authorList>
            <person name="Varghese N."/>
            <person name="Submissions S."/>
        </authorList>
    </citation>
    <scope>NUCLEOTIDE SEQUENCE [LARGE SCALE GENOMIC DNA]</scope>
    <source>
        <strain evidence="3">DSM 16579</strain>
    </source>
</reference>
<dbReference type="Gene3D" id="1.10.10.60">
    <property type="entry name" value="Homeodomain-like"/>
    <property type="match status" value="1"/>
</dbReference>
<dbReference type="SMART" id="SM00342">
    <property type="entry name" value="HTH_ARAC"/>
    <property type="match status" value="1"/>
</dbReference>
<gene>
    <name evidence="2" type="ORF">SAMN02745753_02370</name>
</gene>
<evidence type="ECO:0000259" key="1">
    <source>
        <dbReference type="PROSITE" id="PS01124"/>
    </source>
</evidence>
<dbReference type="AlphaFoldDB" id="A0A1M5DEM9"/>
<dbReference type="PROSITE" id="PS01124">
    <property type="entry name" value="HTH_ARAC_FAMILY_2"/>
    <property type="match status" value="1"/>
</dbReference>
<evidence type="ECO:0000313" key="2">
    <source>
        <dbReference type="EMBL" id="SHF65528.1"/>
    </source>
</evidence>
<dbReference type="Proteomes" id="UP000184517">
    <property type="component" value="Unassembled WGS sequence"/>
</dbReference>
<dbReference type="EMBL" id="FQVF01000010">
    <property type="protein sequence ID" value="SHF65528.1"/>
    <property type="molecule type" value="Genomic_DNA"/>
</dbReference>
<proteinExistence type="predicted"/>
<dbReference type="STRING" id="1122206.SAMN02745753_02370"/>
<sequence>MQLNMRDVYDNAGKVKEEVAPWLSGHKQLLALLPNLQLLNQHLISNADVSLHEEARSGLYFSFLGAGPINTAKDINSVQISYQPKNINGHFLMAKGDEYSLLQTRISPAHLAAVLGETEDQIIQHFMAMRDKLGNENAVIQLPITERTISAIEPILAHKGHSISLAGYLYSLIFILIEQLQMLSHLSQCEDCQSKLFHAQNLIETPEYDTLNIKHLAQQVGLNTEALAIGFNLIVGQPIESYCTRSRIKFAAAQLRQNPTAKSHIVAQSGFSEDQFEAAFIQHFGVSSHQYKQIH</sequence>
<evidence type="ECO:0000313" key="3">
    <source>
        <dbReference type="Proteomes" id="UP000184517"/>
    </source>
</evidence>
<feature type="domain" description="HTH araC/xylS-type" evidence="1">
    <location>
        <begin position="197"/>
        <end position="294"/>
    </location>
</feature>
<name>A0A1M5DEM9_9GAMM</name>